<reference evidence="2" key="1">
    <citation type="submission" date="2023-07" db="EMBL/GenBank/DDBJ databases">
        <title>Draft genome sequence of Agarivorans aestuarii strain ZMCS4, a CAZymes producing bacteria isolated from the marine brown algae Clodostephus spongiosus.</title>
        <authorList>
            <person name="Lorente B."/>
            <person name="Cabral C."/>
            <person name="Frias J."/>
            <person name="Faria J."/>
            <person name="Toubarro D."/>
        </authorList>
    </citation>
    <scope>NUCLEOTIDE SEQUENCE [LARGE SCALE GENOMIC DNA]</scope>
    <source>
        <strain evidence="2">ZMCS4</strain>
    </source>
</reference>
<evidence type="ECO:0000313" key="2">
    <source>
        <dbReference type="Proteomes" id="UP001310248"/>
    </source>
</evidence>
<keyword evidence="2" id="KW-1185">Reference proteome</keyword>
<dbReference type="RefSeq" id="WP_152780180.1">
    <property type="nucleotide sequence ID" value="NZ_JAYDYW010000006.1"/>
</dbReference>
<comment type="caution">
    <text evidence="1">The sequence shown here is derived from an EMBL/GenBank/DDBJ whole genome shotgun (WGS) entry which is preliminary data.</text>
</comment>
<dbReference type="Proteomes" id="UP001310248">
    <property type="component" value="Unassembled WGS sequence"/>
</dbReference>
<gene>
    <name evidence="1" type="ORF">SNR37_003222</name>
</gene>
<organism evidence="1 2">
    <name type="scientific">Agarivorans aestuarii</name>
    <dbReference type="NCBI Taxonomy" id="1563703"/>
    <lineage>
        <taxon>Bacteria</taxon>
        <taxon>Pseudomonadati</taxon>
        <taxon>Pseudomonadota</taxon>
        <taxon>Gammaproteobacteria</taxon>
        <taxon>Alteromonadales</taxon>
        <taxon>Alteromonadaceae</taxon>
        <taxon>Agarivorans</taxon>
    </lineage>
</organism>
<sequence length="91" mass="10527">MLKAISAQFVIKVDGIRVEVSKGQVPEYFIREIKLVQRSAQAIKGKIYGMRRGRQINLECSKDIPEHILQRLRNVWRPNPTPSNDGSLKRR</sequence>
<dbReference type="EMBL" id="JAYDYW010000006">
    <property type="protein sequence ID" value="MEE1673795.1"/>
    <property type="molecule type" value="Genomic_DNA"/>
</dbReference>
<dbReference type="InterPro" id="IPR022090">
    <property type="entry name" value="DUF3634"/>
</dbReference>
<accession>A0ABU7G5U5</accession>
<dbReference type="Pfam" id="PF12321">
    <property type="entry name" value="DUF3634"/>
    <property type="match status" value="1"/>
</dbReference>
<proteinExistence type="predicted"/>
<name>A0ABU7G5U5_9ALTE</name>
<protein>
    <submittedName>
        <fullName evidence="1">DUF3634 family protein</fullName>
    </submittedName>
</protein>
<evidence type="ECO:0000313" key="1">
    <source>
        <dbReference type="EMBL" id="MEE1673795.1"/>
    </source>
</evidence>